<dbReference type="OrthoDB" id="3275185at2"/>
<gene>
    <name evidence="2" type="ORF">CAP51_14270</name>
</gene>
<name>A0A1Z9YUI0_9GAMM</name>
<dbReference type="RefSeq" id="WP_087621438.1">
    <property type="nucleotide sequence ID" value="NZ_NEXX01000006.1"/>
</dbReference>
<dbReference type="Pfam" id="PF12222">
    <property type="entry name" value="PNGaseA"/>
    <property type="match status" value="1"/>
</dbReference>
<reference evidence="2 3" key="1">
    <citation type="submission" date="2017-05" db="EMBL/GenBank/DDBJ databases">
        <title>Acinetobacter populi ANC 5415 (= PBJ7), whole genome shotgun sequencing project.</title>
        <authorList>
            <person name="Nemec A."/>
            <person name="Radolfova-Krizova L."/>
        </authorList>
    </citation>
    <scope>NUCLEOTIDE SEQUENCE [LARGE SCALE GENOMIC DNA]</scope>
    <source>
        <strain evidence="2 3">PBJ7</strain>
    </source>
</reference>
<dbReference type="AlphaFoldDB" id="A0A1Z9YUI0"/>
<dbReference type="InterPro" id="IPR021102">
    <property type="entry name" value="PNGase_A"/>
</dbReference>
<accession>A0A1Z9YUI0</accession>
<feature type="domain" description="Peptide N-acetyl-beta-D-glucosaminyl asparaginase amidase A N-terminal" evidence="1">
    <location>
        <begin position="107"/>
        <end position="367"/>
    </location>
</feature>
<evidence type="ECO:0000313" key="3">
    <source>
        <dbReference type="Proteomes" id="UP000196536"/>
    </source>
</evidence>
<protein>
    <recommendedName>
        <fullName evidence="1">Peptide N-acetyl-beta-D-glucosaminyl asparaginase amidase A N-terminal domain-containing protein</fullName>
    </recommendedName>
</protein>
<dbReference type="InterPro" id="IPR056948">
    <property type="entry name" value="PNGaseA_N"/>
</dbReference>
<evidence type="ECO:0000313" key="2">
    <source>
        <dbReference type="EMBL" id="OUY05882.1"/>
    </source>
</evidence>
<sequence length="595" mass="66017">MLKKQFAHLYSVLGQIAIGQRTNCKPYSVGQAKTLVCQSTMLLFVSCVLNQSLYAALPGTPIVAAPLPQIGSKDVTTVDLPIVRPKTKSCTVELFAEREFEGEKKHAITYNPPKGCAGPWAKVVLEADLNVSTGQQYDRTGRIILGGVNIFTGTTAEPTPTHTPHWHIERDLTDYSALLQNPVQGEAELINQVTETLNGRIRWSARLVFYSVDKNNPAPNPADLVFSLSKAPVLLNPASPSLKETVHLPRNMTRLMLDILAMPQQRDEFWYMCMPRRDNIADVTVEDRTCGFPFRQTEVYIDGMLAGIAPVFPWIYTGGLYPALWKQIPGIETLDLSPYRVDLTPFAGHLNDGKPHRIELASIGARGSMVTTGTLLVWRDAARKVVPGKLTQQSINPLEVNIERPVPLDSKGLGEAVTKANQTLKLTGYVDTSRGRITTQINQTMSFSNTFTQAPKGIKIDQTVMSTSQFLEKSPTGSRRHEITEQFPLFVQRGESGEGEARQYDYDVKQGLIRDENMSGQQKLNRQTRFSVSANTVIVPDEKGVFNREHSSTTQAHLQIHDNTAGCYDRMITSQNATITAVTENCKITMQNNSK</sequence>
<keyword evidence="3" id="KW-1185">Reference proteome</keyword>
<organism evidence="2 3">
    <name type="scientific">Acinetobacter populi</name>
    <dbReference type="NCBI Taxonomy" id="1582270"/>
    <lineage>
        <taxon>Bacteria</taxon>
        <taxon>Pseudomonadati</taxon>
        <taxon>Pseudomonadota</taxon>
        <taxon>Gammaproteobacteria</taxon>
        <taxon>Moraxellales</taxon>
        <taxon>Moraxellaceae</taxon>
        <taxon>Acinetobacter</taxon>
    </lineage>
</organism>
<proteinExistence type="predicted"/>
<dbReference type="PANTHER" id="PTHR31104">
    <property type="entry name" value="PEPTIDE-N4-(N-ACETYL-BETA-GLUCOSAMINYL)ASPARAGINE AMIDASE A PROTEIN"/>
    <property type="match status" value="1"/>
</dbReference>
<dbReference type="Proteomes" id="UP000196536">
    <property type="component" value="Unassembled WGS sequence"/>
</dbReference>
<evidence type="ECO:0000259" key="1">
    <source>
        <dbReference type="Pfam" id="PF12222"/>
    </source>
</evidence>
<dbReference type="EMBL" id="NEXX01000006">
    <property type="protein sequence ID" value="OUY05882.1"/>
    <property type="molecule type" value="Genomic_DNA"/>
</dbReference>
<comment type="caution">
    <text evidence="2">The sequence shown here is derived from an EMBL/GenBank/DDBJ whole genome shotgun (WGS) entry which is preliminary data.</text>
</comment>